<reference evidence="1" key="1">
    <citation type="submission" date="2016-01" db="EMBL/GenBank/DDBJ databases">
        <authorList>
            <person name="Oliw E.H."/>
        </authorList>
    </citation>
    <scope>NUCLEOTIDE SEQUENCE</scope>
    <source>
        <strain evidence="1">164</strain>
    </source>
</reference>
<protein>
    <submittedName>
        <fullName evidence="1">Uncharacterized protein</fullName>
    </submittedName>
</protein>
<organism evidence="1">
    <name type="scientific">Malacosoma sp. alphabaculovirus</name>
    <dbReference type="NCBI Taxonomy" id="1881632"/>
    <lineage>
        <taxon>Viruses</taxon>
        <taxon>Viruses incertae sedis</taxon>
        <taxon>Naldaviricetes</taxon>
        <taxon>Lefavirales</taxon>
        <taxon>Baculoviridae</taxon>
        <taxon>Alphabaculovirus</taxon>
    </lineage>
</organism>
<name>A0A1B1V5N7_9ABAC</name>
<sequence>MNTFNNNNSRSSRNFNCIRNFNCSRNRSRSRSRSSIESESSFDSSICCSNSHCSYSSYSSSDSRFDDRFFGGWSNGKENSSTTVLNHWNFKYTDVMYVSTLGDLTKPLMVKIESGRYNVRMLKDDVGIGYVLCLENNPIEGMKNLTKAFFRQANDPGFEHFDIDSRYIEDKYILRLVRNHFFKYLNVKKHHIELLAEFDDSYYDYESEPIIDDYSVEELRFTFITLMLKTKMMPAHIPIIFYLNVKLTKKDLKRIRIFNKSECGRNDRRYVFWRVFLEETCIGMAIQQSEILNYEKCTNDGGVVAYSEDKEKAYAIGNCMFNDKDFNILIKVAMYNESLLYNRQFMYDHNTDTKIEINRSVLCSNMKVTDNKHYSKDIEKKIIDLYVNDENKNVLFNNNYFLYHSINNV</sequence>
<evidence type="ECO:0000313" key="1">
    <source>
        <dbReference type="EMBL" id="ANW12303.1"/>
    </source>
</evidence>
<proteinExistence type="predicted"/>
<accession>A0A1B1V5N7</accession>
<dbReference type="EMBL" id="KU659594">
    <property type="protein sequence ID" value="ANW12303.1"/>
    <property type="molecule type" value="Genomic_DNA"/>
</dbReference>
<gene>
    <name evidence="1" type="primary">masp2.20</name>
</gene>